<dbReference type="EMBL" id="FLQU01000108">
    <property type="protein sequence ID" value="SBS81001.1"/>
    <property type="molecule type" value="Genomic_DNA"/>
</dbReference>
<reference evidence="2" key="2">
    <citation type="submission" date="2016-05" db="EMBL/GenBank/DDBJ databases">
        <authorList>
            <person name="Lavstsen T."/>
            <person name="Jespersen J.S."/>
        </authorList>
    </citation>
    <scope>NUCLEOTIDE SEQUENCE [LARGE SCALE GENOMIC DNA]</scope>
</reference>
<evidence type="ECO:0000313" key="4">
    <source>
        <dbReference type="Proteomes" id="UP000078560"/>
    </source>
</evidence>
<dbReference type="Proteomes" id="UP000078546">
    <property type="component" value="Unassembled WGS sequence"/>
</dbReference>
<dbReference type="Proteomes" id="UP000078560">
    <property type="component" value="Unassembled WGS sequence"/>
</dbReference>
<dbReference type="AlphaFoldDB" id="A0A1A8VRL4"/>
<dbReference type="EMBL" id="FLQV01000127">
    <property type="protein sequence ID" value="SBS82320.1"/>
    <property type="molecule type" value="Genomic_DNA"/>
</dbReference>
<reference evidence="3 4" key="1">
    <citation type="submission" date="2016-05" db="EMBL/GenBank/DDBJ databases">
        <authorList>
            <person name="Naeem Raeece"/>
        </authorList>
    </citation>
    <scope>NUCLEOTIDE SEQUENCE [LARGE SCALE GENOMIC DNA]</scope>
</reference>
<gene>
    <name evidence="2" type="ORF">POVCU1_007100</name>
    <name evidence="1" type="ORF">POVCU2_0007920</name>
</gene>
<sequence>MLAPLWAATIARRLPHNSAASYAANIATQDDVNPVHVCLPTACANAAIKTRKRENVYLCQKWEKEITRNKLGINANIRKGIVPM</sequence>
<evidence type="ECO:0000313" key="3">
    <source>
        <dbReference type="Proteomes" id="UP000078546"/>
    </source>
</evidence>
<evidence type="ECO:0000313" key="1">
    <source>
        <dbReference type="EMBL" id="SBS81001.1"/>
    </source>
</evidence>
<organism evidence="2 3">
    <name type="scientific">Plasmodium ovale curtisi</name>
    <dbReference type="NCBI Taxonomy" id="864141"/>
    <lineage>
        <taxon>Eukaryota</taxon>
        <taxon>Sar</taxon>
        <taxon>Alveolata</taxon>
        <taxon>Apicomplexa</taxon>
        <taxon>Aconoidasida</taxon>
        <taxon>Haemosporida</taxon>
        <taxon>Plasmodiidae</taxon>
        <taxon>Plasmodium</taxon>
        <taxon>Plasmodium (Plasmodium)</taxon>
    </lineage>
</organism>
<evidence type="ECO:0000313" key="2">
    <source>
        <dbReference type="EMBL" id="SBS82320.1"/>
    </source>
</evidence>
<name>A0A1A8VRL4_PLAOA</name>
<proteinExistence type="predicted"/>
<accession>A0A1A8VRL4</accession>
<protein>
    <submittedName>
        <fullName evidence="2">Uncharacterized protein</fullName>
    </submittedName>
</protein>